<dbReference type="AlphaFoldDB" id="A0ABD7V078"/>
<reference evidence="2 3" key="1">
    <citation type="submission" date="2019-02" db="EMBL/GenBank/DDBJ databases">
        <authorList>
            <consortium name="Pathogen Informatics"/>
        </authorList>
    </citation>
    <scope>NUCLEOTIDE SEQUENCE [LARGE SCALE GENOMIC DNA]</scope>
    <source>
        <strain evidence="2 3">3012STDY6756503</strain>
    </source>
</reference>
<comment type="caution">
    <text evidence="2">The sequence shown here is derived from an EMBL/GenBank/DDBJ whole genome shotgun (WGS) entry which is preliminary data.</text>
</comment>
<feature type="region of interest" description="Disordered" evidence="1">
    <location>
        <begin position="125"/>
        <end position="238"/>
    </location>
</feature>
<name>A0ABD7V078_9ACTN</name>
<accession>A0ABD7V078</accession>
<protein>
    <recommendedName>
        <fullName evidence="4">PDZ domain-containing protein</fullName>
    </recommendedName>
</protein>
<feature type="compositionally biased region" description="Basic residues" evidence="1">
    <location>
        <begin position="217"/>
        <end position="238"/>
    </location>
</feature>
<dbReference type="EMBL" id="CAACYD010000005">
    <property type="protein sequence ID" value="VFA82719.1"/>
    <property type="molecule type" value="Genomic_DNA"/>
</dbReference>
<evidence type="ECO:0000313" key="3">
    <source>
        <dbReference type="Proteomes" id="UP000360750"/>
    </source>
</evidence>
<dbReference type="Proteomes" id="UP000360750">
    <property type="component" value="Unassembled WGS sequence"/>
</dbReference>
<evidence type="ECO:0008006" key="4">
    <source>
        <dbReference type="Google" id="ProtNLM"/>
    </source>
</evidence>
<proteinExistence type="predicted"/>
<evidence type="ECO:0000256" key="1">
    <source>
        <dbReference type="SAM" id="MobiDB-lite"/>
    </source>
</evidence>
<gene>
    <name evidence="2" type="ORF">NCTC8139_01195</name>
</gene>
<evidence type="ECO:0000313" key="2">
    <source>
        <dbReference type="EMBL" id="VFA82719.1"/>
    </source>
</evidence>
<sequence length="238" mass="26241">MRPQGGLDVDVEDQGGDGVVRFLPHDATQRARHVQADRVVIDDDLLVRLRHGVVVVGADPDLDGRPGRSLGTCRHGPAVIIRLATDRGPELAGGVHQGQPIRRIDGRGSRNDLEVLRQALRTRRDVPAVARPSRGRPSGSPNHTRAEQPRLRVREPFPRTGNDARTLIGEGVGSGGDLERVRGDHAFGVNLPRHRPRVPVGGRRLAENGASRTPCRSTRRARRWPGRAHRGSRRVRRR</sequence>
<feature type="compositionally biased region" description="Basic and acidic residues" evidence="1">
    <location>
        <begin position="144"/>
        <end position="157"/>
    </location>
</feature>
<organism evidence="2 3">
    <name type="scientific">Gordonia paraffinivorans</name>
    <dbReference type="NCBI Taxonomy" id="175628"/>
    <lineage>
        <taxon>Bacteria</taxon>
        <taxon>Bacillati</taxon>
        <taxon>Actinomycetota</taxon>
        <taxon>Actinomycetes</taxon>
        <taxon>Mycobacteriales</taxon>
        <taxon>Gordoniaceae</taxon>
        <taxon>Gordonia</taxon>
    </lineage>
</organism>